<evidence type="ECO:0000256" key="1">
    <source>
        <dbReference type="ARBA" id="ARBA00004141"/>
    </source>
</evidence>
<evidence type="ECO:0000256" key="2">
    <source>
        <dbReference type="ARBA" id="ARBA00008873"/>
    </source>
</evidence>
<gene>
    <name evidence="12" type="primary">dmeF</name>
    <name evidence="12" type="ORF">KTAU_23430</name>
</gene>
<keyword evidence="6" id="KW-0406">Ion transport</keyword>
<dbReference type="GO" id="GO:0005886">
    <property type="term" value="C:plasma membrane"/>
    <property type="evidence" value="ECO:0007669"/>
    <property type="project" value="TreeGrafter"/>
</dbReference>
<evidence type="ECO:0000259" key="11">
    <source>
        <dbReference type="Pfam" id="PF16916"/>
    </source>
</evidence>
<protein>
    <submittedName>
        <fullName evidence="12">Cation transporter</fullName>
    </submittedName>
</protein>
<reference evidence="12 13" key="1">
    <citation type="journal article" date="2019" name="Int. J. Syst. Evol. Microbiol.">
        <title>Thermogemmatispora aurantia sp. nov. and Thermogemmatispora argillosa sp. nov., within the class Ktedonobacteria, and emended description of the genus Thermogemmatispora.</title>
        <authorList>
            <person name="Zheng Y."/>
            <person name="Wang C.M."/>
            <person name="Sakai Y."/>
            <person name="Abe K."/>
            <person name="Yokota A."/>
            <person name="Yabe S."/>
        </authorList>
    </citation>
    <scope>NUCLEOTIDE SEQUENCE [LARGE SCALE GENOMIC DNA]</scope>
    <source>
        <strain evidence="12 13">A1-2</strain>
    </source>
</reference>
<dbReference type="RefSeq" id="WP_151728448.1">
    <property type="nucleotide sequence ID" value="NZ_BKZV01000003.1"/>
</dbReference>
<dbReference type="InterPro" id="IPR036837">
    <property type="entry name" value="Cation_efflux_CTD_sf"/>
</dbReference>
<dbReference type="InterPro" id="IPR058533">
    <property type="entry name" value="Cation_efflux_TM"/>
</dbReference>
<comment type="similarity">
    <text evidence="2">Belongs to the cation diffusion facilitator (CDF) transporter (TC 2.A.4) family. SLC30A subfamily.</text>
</comment>
<evidence type="ECO:0000256" key="7">
    <source>
        <dbReference type="ARBA" id="ARBA00023136"/>
    </source>
</evidence>
<dbReference type="InterPro" id="IPR027469">
    <property type="entry name" value="Cation_efflux_TMD_sf"/>
</dbReference>
<dbReference type="Pfam" id="PF16916">
    <property type="entry name" value="ZT_dimer"/>
    <property type="match status" value="1"/>
</dbReference>
<feature type="domain" description="Cation efflux protein cytoplasmic" evidence="11">
    <location>
        <begin position="256"/>
        <end position="331"/>
    </location>
</feature>
<evidence type="ECO:0000256" key="6">
    <source>
        <dbReference type="ARBA" id="ARBA00023065"/>
    </source>
</evidence>
<dbReference type="Gene3D" id="1.20.1510.10">
    <property type="entry name" value="Cation efflux protein transmembrane domain"/>
    <property type="match status" value="1"/>
</dbReference>
<keyword evidence="4 9" id="KW-0812">Transmembrane</keyword>
<dbReference type="GO" id="GO:0005385">
    <property type="term" value="F:zinc ion transmembrane transporter activity"/>
    <property type="evidence" value="ECO:0007669"/>
    <property type="project" value="TreeGrafter"/>
</dbReference>
<dbReference type="InterPro" id="IPR050681">
    <property type="entry name" value="CDF/SLC30A"/>
</dbReference>
<keyword evidence="5 9" id="KW-1133">Transmembrane helix</keyword>
<evidence type="ECO:0000256" key="8">
    <source>
        <dbReference type="SAM" id="MobiDB-lite"/>
    </source>
</evidence>
<dbReference type="PANTHER" id="PTHR11562">
    <property type="entry name" value="CATION EFFLUX PROTEIN/ ZINC TRANSPORTER"/>
    <property type="match status" value="1"/>
</dbReference>
<feature type="transmembrane region" description="Helical" evidence="9">
    <location>
        <begin position="62"/>
        <end position="84"/>
    </location>
</feature>
<dbReference type="InterPro" id="IPR027470">
    <property type="entry name" value="Cation_efflux_CTD"/>
</dbReference>
<feature type="region of interest" description="Disordered" evidence="8">
    <location>
        <begin position="1"/>
        <end position="37"/>
    </location>
</feature>
<evidence type="ECO:0000256" key="4">
    <source>
        <dbReference type="ARBA" id="ARBA00022692"/>
    </source>
</evidence>
<keyword evidence="3" id="KW-0813">Transport</keyword>
<feature type="transmembrane region" description="Helical" evidence="9">
    <location>
        <begin position="226"/>
        <end position="243"/>
    </location>
</feature>
<keyword evidence="13" id="KW-1185">Reference proteome</keyword>
<name>A0A5J4KCA0_9CHLR</name>
<dbReference type="Proteomes" id="UP000334820">
    <property type="component" value="Unassembled WGS sequence"/>
</dbReference>
<evidence type="ECO:0000313" key="12">
    <source>
        <dbReference type="EMBL" id="GER83706.1"/>
    </source>
</evidence>
<dbReference type="Pfam" id="PF01545">
    <property type="entry name" value="Cation_efflux"/>
    <property type="match status" value="1"/>
</dbReference>
<evidence type="ECO:0000259" key="10">
    <source>
        <dbReference type="Pfam" id="PF01545"/>
    </source>
</evidence>
<feature type="transmembrane region" description="Helical" evidence="9">
    <location>
        <begin position="161"/>
        <end position="181"/>
    </location>
</feature>
<organism evidence="12 13">
    <name type="scientific">Thermogemmatispora aurantia</name>
    <dbReference type="NCBI Taxonomy" id="2045279"/>
    <lineage>
        <taxon>Bacteria</taxon>
        <taxon>Bacillati</taxon>
        <taxon>Chloroflexota</taxon>
        <taxon>Ktedonobacteria</taxon>
        <taxon>Thermogemmatisporales</taxon>
        <taxon>Thermogemmatisporaceae</taxon>
        <taxon>Thermogemmatispora</taxon>
    </lineage>
</organism>
<sequence length="363" mass="39334">MTMFVGHGEEPAMKQMNKGKNPEQVGGREADHSHERHTHLHVHSHAHAHHAHQEMPRRSLRLAFLLTTVILLSQLIGGLLANSLALLSEAGHVVTDLFALGLAWFAAVQAERPANARRTFGYHRVGILAALINAVTLIAISVGILIEAVGRLRHPAEVQPLAMFVTPLIAIAINLFISTVLQRNGHHNLNTRAALLHVLGDVGASLAVIVGGLVLLATGWSAVDPLLSVGIALLLALGAWQVVREATDILLEAAPRGLSVSQLAHDMLQVEGVREVHDLHVWTIASGMPALACHATIEDGTPARSASIRYALTQMLTEKYHIDHATIQFESEKDRQSCCHGQSLYCCLDPSRRPRQPQATAEE</sequence>
<dbReference type="AlphaFoldDB" id="A0A5J4KCA0"/>
<evidence type="ECO:0000256" key="5">
    <source>
        <dbReference type="ARBA" id="ARBA00022989"/>
    </source>
</evidence>
<feature type="transmembrane region" description="Helical" evidence="9">
    <location>
        <begin position="127"/>
        <end position="149"/>
    </location>
</feature>
<dbReference type="InterPro" id="IPR002524">
    <property type="entry name" value="Cation_efflux"/>
</dbReference>
<dbReference type="SUPFAM" id="SSF161111">
    <property type="entry name" value="Cation efflux protein transmembrane domain-like"/>
    <property type="match status" value="1"/>
</dbReference>
<feature type="transmembrane region" description="Helical" evidence="9">
    <location>
        <begin position="193"/>
        <end position="220"/>
    </location>
</feature>
<evidence type="ECO:0000256" key="9">
    <source>
        <dbReference type="SAM" id="Phobius"/>
    </source>
</evidence>
<accession>A0A5J4KCA0</accession>
<dbReference type="NCBIfam" id="TIGR01297">
    <property type="entry name" value="CDF"/>
    <property type="match status" value="1"/>
</dbReference>
<keyword evidence="7 9" id="KW-0472">Membrane</keyword>
<evidence type="ECO:0000256" key="3">
    <source>
        <dbReference type="ARBA" id="ARBA00022448"/>
    </source>
</evidence>
<dbReference type="SUPFAM" id="SSF160240">
    <property type="entry name" value="Cation efflux protein cytoplasmic domain-like"/>
    <property type="match status" value="1"/>
</dbReference>
<comment type="subcellular location">
    <subcellularLocation>
        <location evidence="1">Membrane</location>
        <topology evidence="1">Multi-pass membrane protein</topology>
    </subcellularLocation>
</comment>
<proteinExistence type="inferred from homology"/>
<dbReference type="EMBL" id="BKZV01000003">
    <property type="protein sequence ID" value="GER83706.1"/>
    <property type="molecule type" value="Genomic_DNA"/>
</dbReference>
<evidence type="ECO:0000313" key="13">
    <source>
        <dbReference type="Proteomes" id="UP000334820"/>
    </source>
</evidence>
<dbReference type="PANTHER" id="PTHR11562:SF17">
    <property type="entry name" value="RE54080P-RELATED"/>
    <property type="match status" value="1"/>
</dbReference>
<feature type="domain" description="Cation efflux protein transmembrane" evidence="10">
    <location>
        <begin position="61"/>
        <end position="251"/>
    </location>
</feature>
<feature type="transmembrane region" description="Helical" evidence="9">
    <location>
        <begin position="90"/>
        <end position="107"/>
    </location>
</feature>
<comment type="caution">
    <text evidence="12">The sequence shown here is derived from an EMBL/GenBank/DDBJ whole genome shotgun (WGS) entry which is preliminary data.</text>
</comment>